<proteinExistence type="inferred from homology"/>
<comment type="similarity">
    <text evidence="2">Belongs to the bacterial solute-binding protein 5 family.</text>
</comment>
<dbReference type="InterPro" id="IPR000914">
    <property type="entry name" value="SBP_5_dom"/>
</dbReference>
<gene>
    <name evidence="5" type="ORF">ACFQ00_11560</name>
</gene>
<protein>
    <submittedName>
        <fullName evidence="5">ABC transporter substrate-binding protein</fullName>
    </submittedName>
</protein>
<comment type="caution">
    <text evidence="5">The sequence shown here is derived from an EMBL/GenBank/DDBJ whole genome shotgun (WGS) entry which is preliminary data.</text>
</comment>
<evidence type="ECO:0000313" key="5">
    <source>
        <dbReference type="EMBL" id="MFD0848964.1"/>
    </source>
</evidence>
<keyword evidence="6" id="KW-1185">Reference proteome</keyword>
<dbReference type="Gene3D" id="3.90.76.10">
    <property type="entry name" value="Dipeptide-binding Protein, Domain 1"/>
    <property type="match status" value="1"/>
</dbReference>
<dbReference type="EMBL" id="JBHTIK010000005">
    <property type="protein sequence ID" value="MFD0848964.1"/>
    <property type="molecule type" value="Genomic_DNA"/>
</dbReference>
<evidence type="ECO:0000313" key="6">
    <source>
        <dbReference type="Proteomes" id="UP001597124"/>
    </source>
</evidence>
<evidence type="ECO:0000256" key="1">
    <source>
        <dbReference type="ARBA" id="ARBA00004418"/>
    </source>
</evidence>
<dbReference type="InterPro" id="IPR030678">
    <property type="entry name" value="Peptide/Ni-bd"/>
</dbReference>
<dbReference type="Gene3D" id="3.10.105.10">
    <property type="entry name" value="Dipeptide-binding Protein, Domain 3"/>
    <property type="match status" value="1"/>
</dbReference>
<name>A0ABW3C520_SPHXN</name>
<dbReference type="Proteomes" id="UP001597124">
    <property type="component" value="Unassembled WGS sequence"/>
</dbReference>
<dbReference type="RefSeq" id="WP_381490659.1">
    <property type="nucleotide sequence ID" value="NZ_JBHTIK010000005.1"/>
</dbReference>
<dbReference type="Gene3D" id="3.40.190.10">
    <property type="entry name" value="Periplasmic binding protein-like II"/>
    <property type="match status" value="1"/>
</dbReference>
<dbReference type="PANTHER" id="PTHR30290:SF38">
    <property type="entry name" value="D,D-DIPEPTIDE-BINDING PERIPLASMIC PROTEIN DDPA-RELATED"/>
    <property type="match status" value="1"/>
</dbReference>
<evidence type="ECO:0000259" key="4">
    <source>
        <dbReference type="Pfam" id="PF00496"/>
    </source>
</evidence>
<reference evidence="6" key="1">
    <citation type="journal article" date="2019" name="Int. J. Syst. Evol. Microbiol.">
        <title>The Global Catalogue of Microorganisms (GCM) 10K type strain sequencing project: providing services to taxonomists for standard genome sequencing and annotation.</title>
        <authorList>
            <consortium name="The Broad Institute Genomics Platform"/>
            <consortium name="The Broad Institute Genome Sequencing Center for Infectious Disease"/>
            <person name="Wu L."/>
            <person name="Ma J."/>
        </authorList>
    </citation>
    <scope>NUCLEOTIDE SEQUENCE [LARGE SCALE GENOMIC DNA]</scope>
    <source>
        <strain evidence="6">CCUG 52537</strain>
    </source>
</reference>
<keyword evidence="3" id="KW-0732">Signal</keyword>
<evidence type="ECO:0000256" key="3">
    <source>
        <dbReference type="ARBA" id="ARBA00022729"/>
    </source>
</evidence>
<accession>A0ABW3C520</accession>
<feature type="domain" description="Solute-binding protein family 5" evidence="4">
    <location>
        <begin position="79"/>
        <end position="435"/>
    </location>
</feature>
<sequence>MKRIALTVLALIVALVATWFALAPESRGTGHGGFLISRLNSDIISTEPGDQRDENTDSVLMHVGEGLVGLREDGSVGLLLASAVKISEYGKVYDFTLRSGVRFHNGAPLSADSVVWSLRRYLREDSDWRCRSDLTGGIADILEVSALDATHVRITLAAAAPLLLKTLARIDCAGAPVLHPDSVNADGSWNRPIGTGPFRFSRHVPNQYVELLRFDEYSPLSGPMDGNVGNKKPLVPGVRFLIIPDSSAAAAALMSGSIDIYDGVNPNEMDVLEKTDDIRIESVPLMDVYALLLQTRDPLLKDARLRKAIALSIDVGGLAVAVSNGTAGANSSMVPVPSPFHKGAHKALIQQNLAEARRLVAASGYRREPITLITNRRYLQMFDAAVLIQAMARDAGINFEIQTFDWATQLDHYSEGTYQTMTFAYSARLDPSFNYGSVIGNKDDEPRKVWDDPVAADLLSRSAQATAAADRQAAFDSLHTRMLTETPLVVTYNPAHIIATRAGVEGARSWPAVQQRLWGVSKK</sequence>
<dbReference type="Pfam" id="PF00496">
    <property type="entry name" value="SBP_bac_5"/>
    <property type="match status" value="1"/>
</dbReference>
<dbReference type="SUPFAM" id="SSF53850">
    <property type="entry name" value="Periplasmic binding protein-like II"/>
    <property type="match status" value="1"/>
</dbReference>
<dbReference type="PIRSF" id="PIRSF002741">
    <property type="entry name" value="MppA"/>
    <property type="match status" value="1"/>
</dbReference>
<dbReference type="PANTHER" id="PTHR30290">
    <property type="entry name" value="PERIPLASMIC BINDING COMPONENT OF ABC TRANSPORTER"/>
    <property type="match status" value="1"/>
</dbReference>
<comment type="subcellular location">
    <subcellularLocation>
        <location evidence="1">Periplasm</location>
    </subcellularLocation>
</comment>
<dbReference type="InterPro" id="IPR039424">
    <property type="entry name" value="SBP_5"/>
</dbReference>
<evidence type="ECO:0000256" key="2">
    <source>
        <dbReference type="ARBA" id="ARBA00005695"/>
    </source>
</evidence>
<organism evidence="5 6">
    <name type="scientific">Sphingosinicella xenopeptidilytica</name>
    <dbReference type="NCBI Taxonomy" id="364098"/>
    <lineage>
        <taxon>Bacteria</taxon>
        <taxon>Pseudomonadati</taxon>
        <taxon>Pseudomonadota</taxon>
        <taxon>Alphaproteobacteria</taxon>
        <taxon>Sphingomonadales</taxon>
        <taxon>Sphingosinicellaceae</taxon>
        <taxon>Sphingosinicella</taxon>
    </lineage>
</organism>